<keyword evidence="2" id="KW-0547">Nucleotide-binding</keyword>
<sequence>MNVQNNTPPLTWAQRSHIMEGTAKGLNYLHTLPKPKIHGDIKSPHYVYSANILLDQNMEAKIGDFGLSCEGPSGRYTHCKVTKLQGTQFYLPHEYLKDHHLSDKVDVYSYGIVDYVAEHSRNQILDSLRDQSAGIENMPWFLGLLRLGIDCTSQRKKDRPTMTMAMIIMVDRSRRLLL</sequence>
<accession>A0ABY6KKW8</accession>
<dbReference type="Gene3D" id="1.10.510.10">
    <property type="entry name" value="Transferase(Phosphotransferase) domain 1"/>
    <property type="match status" value="1"/>
</dbReference>
<evidence type="ECO:0000259" key="5">
    <source>
        <dbReference type="PROSITE" id="PS50011"/>
    </source>
</evidence>
<feature type="domain" description="Protein kinase" evidence="5">
    <location>
        <begin position="1"/>
        <end position="178"/>
    </location>
</feature>
<keyword evidence="4" id="KW-0067">ATP-binding</keyword>
<evidence type="ECO:0000256" key="1">
    <source>
        <dbReference type="ARBA" id="ARBA00022679"/>
    </source>
</evidence>
<dbReference type="InterPro" id="IPR000719">
    <property type="entry name" value="Prot_kinase_dom"/>
</dbReference>
<feature type="non-terminal residue" evidence="6">
    <location>
        <position position="1"/>
    </location>
</feature>
<dbReference type="Pfam" id="PF00069">
    <property type="entry name" value="Pkinase"/>
    <property type="match status" value="1"/>
</dbReference>
<name>A0ABY6KKW8_9ARAC</name>
<keyword evidence="1" id="KW-0808">Transferase</keyword>
<dbReference type="PANTHER" id="PTHR47973">
    <property type="entry name" value="CYSTEINE-RICH RECEPTOR-LIKE PROTEIN KINASE 3"/>
    <property type="match status" value="1"/>
</dbReference>
<dbReference type="SUPFAM" id="SSF56112">
    <property type="entry name" value="Protein kinase-like (PK-like)"/>
    <property type="match status" value="1"/>
</dbReference>
<dbReference type="Proteomes" id="UP001235939">
    <property type="component" value="Chromosome 06"/>
</dbReference>
<protein>
    <submittedName>
        <fullName evidence="6">IRAK1</fullName>
    </submittedName>
</protein>
<gene>
    <name evidence="6" type="ORF">LAZ67_6003858</name>
</gene>
<keyword evidence="7" id="KW-1185">Reference proteome</keyword>
<evidence type="ECO:0000256" key="4">
    <source>
        <dbReference type="ARBA" id="ARBA00022840"/>
    </source>
</evidence>
<evidence type="ECO:0000313" key="7">
    <source>
        <dbReference type="Proteomes" id="UP001235939"/>
    </source>
</evidence>
<proteinExistence type="predicted"/>
<dbReference type="InterPro" id="IPR052059">
    <property type="entry name" value="CR_Ser/Thr_kinase"/>
</dbReference>
<evidence type="ECO:0000256" key="3">
    <source>
        <dbReference type="ARBA" id="ARBA00022777"/>
    </source>
</evidence>
<keyword evidence="3" id="KW-0418">Kinase</keyword>
<evidence type="ECO:0000256" key="2">
    <source>
        <dbReference type="ARBA" id="ARBA00022741"/>
    </source>
</evidence>
<dbReference type="EMBL" id="CP092868">
    <property type="protein sequence ID" value="UYV69509.1"/>
    <property type="molecule type" value="Genomic_DNA"/>
</dbReference>
<organism evidence="6 7">
    <name type="scientific">Cordylochernes scorpioides</name>
    <dbReference type="NCBI Taxonomy" id="51811"/>
    <lineage>
        <taxon>Eukaryota</taxon>
        <taxon>Metazoa</taxon>
        <taxon>Ecdysozoa</taxon>
        <taxon>Arthropoda</taxon>
        <taxon>Chelicerata</taxon>
        <taxon>Arachnida</taxon>
        <taxon>Pseudoscorpiones</taxon>
        <taxon>Cheliferoidea</taxon>
        <taxon>Chernetidae</taxon>
        <taxon>Cordylochernes</taxon>
    </lineage>
</organism>
<reference evidence="6 7" key="1">
    <citation type="submission" date="2022-01" db="EMBL/GenBank/DDBJ databases">
        <title>A chromosomal length assembly of Cordylochernes scorpioides.</title>
        <authorList>
            <person name="Zeh D."/>
            <person name="Zeh J."/>
        </authorList>
    </citation>
    <scope>NUCLEOTIDE SEQUENCE [LARGE SCALE GENOMIC DNA]</scope>
    <source>
        <strain evidence="6">IN4F17</strain>
        <tissue evidence="6">Whole Body</tissue>
    </source>
</reference>
<dbReference type="PROSITE" id="PS50011">
    <property type="entry name" value="PROTEIN_KINASE_DOM"/>
    <property type="match status" value="1"/>
</dbReference>
<evidence type="ECO:0000313" key="6">
    <source>
        <dbReference type="EMBL" id="UYV69509.1"/>
    </source>
</evidence>
<dbReference type="InterPro" id="IPR011009">
    <property type="entry name" value="Kinase-like_dom_sf"/>
</dbReference>